<dbReference type="Proteomes" id="UP000647416">
    <property type="component" value="Unassembled WGS sequence"/>
</dbReference>
<dbReference type="RefSeq" id="WP_262432585.1">
    <property type="nucleotide sequence ID" value="NZ_JACRTE010000019.1"/>
</dbReference>
<dbReference type="PROSITE" id="PS51272">
    <property type="entry name" value="SLH"/>
    <property type="match status" value="2"/>
</dbReference>
<feature type="domain" description="SLH" evidence="3">
    <location>
        <begin position="823"/>
        <end position="886"/>
    </location>
</feature>
<organism evidence="4 5">
    <name type="scientific">Qingrenia yutianensis</name>
    <dbReference type="NCBI Taxonomy" id="2763676"/>
    <lineage>
        <taxon>Bacteria</taxon>
        <taxon>Bacillati</taxon>
        <taxon>Bacillota</taxon>
        <taxon>Clostridia</taxon>
        <taxon>Eubacteriales</taxon>
        <taxon>Oscillospiraceae</taxon>
        <taxon>Qingrenia</taxon>
    </lineage>
</organism>
<evidence type="ECO:0000256" key="1">
    <source>
        <dbReference type="ARBA" id="ARBA00022737"/>
    </source>
</evidence>
<gene>
    <name evidence="4" type="ORF">H8706_10410</name>
</gene>
<keyword evidence="2" id="KW-0732">Signal</keyword>
<evidence type="ECO:0000313" key="5">
    <source>
        <dbReference type="Proteomes" id="UP000647416"/>
    </source>
</evidence>
<keyword evidence="5" id="KW-1185">Reference proteome</keyword>
<evidence type="ECO:0000256" key="2">
    <source>
        <dbReference type="SAM" id="SignalP"/>
    </source>
</evidence>
<dbReference type="AlphaFoldDB" id="A0A926FDM1"/>
<reference evidence="4" key="1">
    <citation type="submission" date="2020-08" db="EMBL/GenBank/DDBJ databases">
        <title>Genome public.</title>
        <authorList>
            <person name="Liu C."/>
            <person name="Sun Q."/>
        </authorList>
    </citation>
    <scope>NUCLEOTIDE SEQUENCE</scope>
    <source>
        <strain evidence="4">NSJ-50</strain>
    </source>
</reference>
<feature type="chain" id="PRO_5036836445" evidence="2">
    <location>
        <begin position="30"/>
        <end position="946"/>
    </location>
</feature>
<dbReference type="InterPro" id="IPR051465">
    <property type="entry name" value="Cell_Envelope_Struct_Comp"/>
</dbReference>
<protein>
    <submittedName>
        <fullName evidence="4">S-layer homology domain-containing protein</fullName>
    </submittedName>
</protein>
<proteinExistence type="predicted"/>
<dbReference type="InterPro" id="IPR001119">
    <property type="entry name" value="SLH_dom"/>
</dbReference>
<name>A0A926FDM1_9FIRM</name>
<dbReference type="EMBL" id="JACRTE010000019">
    <property type="protein sequence ID" value="MBC8597272.1"/>
    <property type="molecule type" value="Genomic_DNA"/>
</dbReference>
<sequence length="946" mass="107300">MYHVKRKLLAIVLSLIMVFSLVPSNLAFAAEGAYIHNPMDNPKTAADIIEDPAAVYGYRPNPDSVRLGEFANAIDWTDEKQVAEAREQRAAYHAKNEELYKMIDKLSAEGKTTEEIARTVSKRRNELRLEAYNGDPEGLARVKKSNLDTYGNENGPTADSLYEKYGSWQTVLEKALSTNAGMDACLGFYDTYYSLYGAEPAEKKYFGKFSMPQTNFNDIKYERFGMAEFDKNISEILKINLKPYTEENAKAMKGLLETLSEQYWDSVSRYALAQIDVWKHNSEENIAELEKAFNIVSEAEKNYTRMYTELAEGKYRSVPAKLFGSEDEFEAFLDSNGSDKYYELVAEEQKLISDFTANIYGNNTVISDSGEKLNISDITAKMNAADEAMKNGGDTDALQAELEMLENKYLEYTKKNNIILGEIYSKLVKVRDKIAGETVYENYAEYAYEIGYTRDYTVAEAQSFSGYVKKHIVHLFEKVGDAIANLDTRYLSMTDEEILEELKFCFADVSGEMSDAFMYMLDKNMYDITYSEDKYPSYAATIYLYNLGTPFLFASPSEDNAGQLGTVIHEFGHFNTMLYDPVNQENNIGTFDATNMDTAEVNSLGLETLMTNYYNRFYGKDENAYTLSLIYYLLGNVIDGCVINEFELAAIKNPNMSVDELNRTYRKIGESYGMTFMTDDEMAYGWVRTQHIFTQPFYYISYATSSMAALDIWSGIDDFDVAKDRYLKFCALGDHIPFKEALSEVGIHNVFEEKCSIILAEQITEEFGFDYEDVKHDEWYYNAVFFSLPYVDGLSDVEYGINQNASRGIIATGIAGLCRGENVESKAKFTDIPANNKVYINWAYDNGIIYGYDDTLFGYSDDVTREQAVVMLYRCAEFLGTDNSEASSQIIYTDADAVSDWAVEAVSWASSIGIIRGYEDGTFKPFNNVTKAEFAQMLYAFADVVH</sequence>
<feature type="domain" description="SLH" evidence="3">
    <location>
        <begin position="889"/>
        <end position="946"/>
    </location>
</feature>
<dbReference type="SUPFAM" id="SSF55486">
    <property type="entry name" value="Metalloproteases ('zincins'), catalytic domain"/>
    <property type="match status" value="1"/>
</dbReference>
<keyword evidence="1" id="KW-0677">Repeat</keyword>
<evidence type="ECO:0000313" key="4">
    <source>
        <dbReference type="EMBL" id="MBC8597272.1"/>
    </source>
</evidence>
<evidence type="ECO:0000259" key="3">
    <source>
        <dbReference type="PROSITE" id="PS51272"/>
    </source>
</evidence>
<accession>A0A926FDM1</accession>
<feature type="signal peptide" evidence="2">
    <location>
        <begin position="1"/>
        <end position="29"/>
    </location>
</feature>
<dbReference type="Pfam" id="PF00395">
    <property type="entry name" value="SLH"/>
    <property type="match status" value="2"/>
</dbReference>
<dbReference type="Gene3D" id="1.10.1370.30">
    <property type="match status" value="1"/>
</dbReference>
<dbReference type="PANTHER" id="PTHR43308">
    <property type="entry name" value="OUTER MEMBRANE PROTEIN ALPHA-RELATED"/>
    <property type="match status" value="1"/>
</dbReference>
<comment type="caution">
    <text evidence="4">The sequence shown here is derived from an EMBL/GenBank/DDBJ whole genome shotgun (WGS) entry which is preliminary data.</text>
</comment>